<proteinExistence type="predicted"/>
<dbReference type="GO" id="GO:0016020">
    <property type="term" value="C:membrane"/>
    <property type="evidence" value="ECO:0007669"/>
    <property type="project" value="InterPro"/>
</dbReference>
<evidence type="ECO:0000313" key="2">
    <source>
        <dbReference type="EMBL" id="HIW98933.1"/>
    </source>
</evidence>
<reference evidence="2" key="2">
    <citation type="submission" date="2021-04" db="EMBL/GenBank/DDBJ databases">
        <authorList>
            <person name="Gilroy R."/>
        </authorList>
    </citation>
    <scope>NUCLEOTIDE SEQUENCE</scope>
    <source>
        <strain evidence="2">ChiHejej3B27-3195</strain>
    </source>
</reference>
<dbReference type="InterPro" id="IPR007554">
    <property type="entry name" value="Glycerophosphate_synth"/>
</dbReference>
<dbReference type="EMBL" id="DXGD01000084">
    <property type="protein sequence ID" value="HIW98933.1"/>
    <property type="molecule type" value="Genomic_DNA"/>
</dbReference>
<name>A0A9D1URS5_9MICC</name>
<feature type="non-terminal residue" evidence="2">
    <location>
        <position position="1"/>
    </location>
</feature>
<protein>
    <submittedName>
        <fullName evidence="2">CDP-glycerol glycerophosphotransferase family protein</fullName>
    </submittedName>
</protein>
<organism evidence="2 3">
    <name type="scientific">Candidatus Nesterenkonia stercoripullorum</name>
    <dbReference type="NCBI Taxonomy" id="2838701"/>
    <lineage>
        <taxon>Bacteria</taxon>
        <taxon>Bacillati</taxon>
        <taxon>Actinomycetota</taxon>
        <taxon>Actinomycetes</taxon>
        <taxon>Micrococcales</taxon>
        <taxon>Micrococcaceae</taxon>
        <taxon>Nesterenkonia</taxon>
    </lineage>
</organism>
<feature type="region of interest" description="Disordered" evidence="1">
    <location>
        <begin position="68"/>
        <end position="107"/>
    </location>
</feature>
<dbReference type="Proteomes" id="UP000824151">
    <property type="component" value="Unassembled WGS sequence"/>
</dbReference>
<feature type="compositionally biased region" description="Basic residues" evidence="1">
    <location>
        <begin position="82"/>
        <end position="91"/>
    </location>
</feature>
<dbReference type="Pfam" id="PF04464">
    <property type="entry name" value="Glyphos_transf"/>
    <property type="match status" value="1"/>
</dbReference>
<evidence type="ECO:0000256" key="1">
    <source>
        <dbReference type="SAM" id="MobiDB-lite"/>
    </source>
</evidence>
<evidence type="ECO:0000313" key="3">
    <source>
        <dbReference type="Proteomes" id="UP000824151"/>
    </source>
</evidence>
<sequence length="107" mass="12041">AKDLRGFYLDMSELPGDVVHTQAEVEERLQDIPAYEQRTRQSRRAFRDRFDPWEDALAPAAALRIIRERIQGASDSPSPKSKLTRHGKHHAPPGEGSLPRVAALSED</sequence>
<accession>A0A9D1URS5</accession>
<gene>
    <name evidence="2" type="ORF">H9871_02200</name>
</gene>
<reference evidence="2" key="1">
    <citation type="journal article" date="2021" name="PeerJ">
        <title>Extensive microbial diversity within the chicken gut microbiome revealed by metagenomics and culture.</title>
        <authorList>
            <person name="Gilroy R."/>
            <person name="Ravi A."/>
            <person name="Getino M."/>
            <person name="Pursley I."/>
            <person name="Horton D.L."/>
            <person name="Alikhan N.F."/>
            <person name="Baker D."/>
            <person name="Gharbi K."/>
            <person name="Hall N."/>
            <person name="Watson M."/>
            <person name="Adriaenssens E.M."/>
            <person name="Foster-Nyarko E."/>
            <person name="Jarju S."/>
            <person name="Secka A."/>
            <person name="Antonio M."/>
            <person name="Oren A."/>
            <person name="Chaudhuri R.R."/>
            <person name="La Ragione R."/>
            <person name="Hildebrand F."/>
            <person name="Pallen M.J."/>
        </authorList>
    </citation>
    <scope>NUCLEOTIDE SEQUENCE</scope>
    <source>
        <strain evidence="2">ChiHejej3B27-3195</strain>
    </source>
</reference>
<dbReference type="GO" id="GO:0047355">
    <property type="term" value="F:CDP-glycerol glycerophosphotransferase activity"/>
    <property type="evidence" value="ECO:0007669"/>
    <property type="project" value="InterPro"/>
</dbReference>
<comment type="caution">
    <text evidence="2">The sequence shown here is derived from an EMBL/GenBank/DDBJ whole genome shotgun (WGS) entry which is preliminary data.</text>
</comment>
<dbReference type="AlphaFoldDB" id="A0A9D1URS5"/>